<feature type="domain" description="Methyltransferase type 11" evidence="4">
    <location>
        <begin position="43"/>
        <end position="134"/>
    </location>
</feature>
<dbReference type="GO" id="GO:0008757">
    <property type="term" value="F:S-adenosylmethionine-dependent methyltransferase activity"/>
    <property type="evidence" value="ECO:0007669"/>
    <property type="project" value="InterPro"/>
</dbReference>
<dbReference type="AlphaFoldDB" id="A0A8J4A932"/>
<name>A0A8J4A932_9ACTN</name>
<evidence type="ECO:0000313" key="5">
    <source>
        <dbReference type="EMBL" id="GIL25362.1"/>
    </source>
</evidence>
<dbReference type="SUPFAM" id="SSF53335">
    <property type="entry name" value="S-adenosyl-L-methionine-dependent methyltransferases"/>
    <property type="match status" value="1"/>
</dbReference>
<evidence type="ECO:0000256" key="3">
    <source>
        <dbReference type="ARBA" id="ARBA00022679"/>
    </source>
</evidence>
<dbReference type="InterPro" id="IPR029063">
    <property type="entry name" value="SAM-dependent_MTases_sf"/>
</dbReference>
<evidence type="ECO:0000259" key="4">
    <source>
        <dbReference type="Pfam" id="PF08241"/>
    </source>
</evidence>
<keyword evidence="6" id="KW-1185">Reference proteome</keyword>
<dbReference type="Pfam" id="PF08241">
    <property type="entry name" value="Methyltransf_11"/>
    <property type="match status" value="1"/>
</dbReference>
<dbReference type="PANTHER" id="PTHR44942:SF4">
    <property type="entry name" value="METHYLTRANSFERASE TYPE 11 DOMAIN-CONTAINING PROTEIN"/>
    <property type="match status" value="1"/>
</dbReference>
<evidence type="ECO:0000256" key="2">
    <source>
        <dbReference type="ARBA" id="ARBA00022603"/>
    </source>
</evidence>
<proteinExistence type="inferred from homology"/>
<dbReference type="Gene3D" id="3.40.50.150">
    <property type="entry name" value="Vaccinia Virus protein VP39"/>
    <property type="match status" value="1"/>
</dbReference>
<dbReference type="GO" id="GO:0032259">
    <property type="term" value="P:methylation"/>
    <property type="evidence" value="ECO:0007669"/>
    <property type="project" value="UniProtKB-KW"/>
</dbReference>
<dbReference type="RefSeq" id="WP_207122989.1">
    <property type="nucleotide sequence ID" value="NZ_BOPO01000006.1"/>
</dbReference>
<reference evidence="6" key="1">
    <citation type="journal article" date="2021" name="Int. J. Syst. Evol. Microbiol.">
        <title>Actinocatenispora comari sp. nov., an endophytic actinomycete isolated from aerial parts of Comarum salesowianum.</title>
        <authorList>
            <person name="Oyunbileg N."/>
            <person name="Iizaka Y."/>
            <person name="Hamada M."/>
            <person name="Davaapurev B.O."/>
            <person name="Fukumoto A."/>
            <person name="Tsetseg B."/>
            <person name="Kato F."/>
            <person name="Tamura T."/>
            <person name="Batkhuu J."/>
            <person name="Anzai Y."/>
        </authorList>
    </citation>
    <scope>NUCLEOTIDE SEQUENCE [LARGE SCALE GENOMIC DNA]</scope>
    <source>
        <strain evidence="6">NUM-2625</strain>
    </source>
</reference>
<keyword evidence="2 5" id="KW-0489">Methyltransferase</keyword>
<evidence type="ECO:0000256" key="1">
    <source>
        <dbReference type="ARBA" id="ARBA00008361"/>
    </source>
</evidence>
<dbReference type="InterPro" id="IPR013216">
    <property type="entry name" value="Methyltransf_11"/>
</dbReference>
<dbReference type="PANTHER" id="PTHR44942">
    <property type="entry name" value="METHYLTRANSF_11 DOMAIN-CONTAINING PROTEIN"/>
    <property type="match status" value="1"/>
</dbReference>
<protein>
    <submittedName>
        <fullName evidence="5">SAM-dependent methyltransferase</fullName>
    </submittedName>
</protein>
<comment type="similarity">
    <text evidence="1">Belongs to the methyltransferase superfamily.</text>
</comment>
<organism evidence="5 6">
    <name type="scientific">Actinocatenispora comari</name>
    <dbReference type="NCBI Taxonomy" id="2807577"/>
    <lineage>
        <taxon>Bacteria</taxon>
        <taxon>Bacillati</taxon>
        <taxon>Actinomycetota</taxon>
        <taxon>Actinomycetes</taxon>
        <taxon>Micromonosporales</taxon>
        <taxon>Micromonosporaceae</taxon>
        <taxon>Actinocatenispora</taxon>
    </lineage>
</organism>
<dbReference type="InterPro" id="IPR051052">
    <property type="entry name" value="Diverse_substrate_MTase"/>
</dbReference>
<gene>
    <name evidence="5" type="ORF">NUM_06170</name>
</gene>
<comment type="caution">
    <text evidence="5">The sequence shown here is derived from an EMBL/GenBank/DDBJ whole genome shotgun (WGS) entry which is preliminary data.</text>
</comment>
<dbReference type="Proteomes" id="UP000614996">
    <property type="component" value="Unassembled WGS sequence"/>
</dbReference>
<accession>A0A8J4A932</accession>
<dbReference type="CDD" id="cd02440">
    <property type="entry name" value="AdoMet_MTases"/>
    <property type="match status" value="1"/>
</dbReference>
<sequence length="259" mass="27968">MTSDPIEMWNLADYAPTAQRLEPVADTIIDTVTRALLPPAVAVDVGAGHGQLATRLAAGGYRTFAQEPSRRMRQVGEARTGTGVGWLATTAEETGLADASVDVATSSFALMFADPQRGPQEIARILRPHGLLVMTAWAPRGFLHRMTTAMLTVLPRMAAAPHLGWGDPSVAQARLEPYFHDIAVERHELPWRFASVTDGMAFYHHGSPAHAAAFAMAGDQRAALDARLRQHLHDDTSADGSIDTTTEYLLISARRGPTP</sequence>
<keyword evidence="3" id="KW-0808">Transferase</keyword>
<dbReference type="EMBL" id="BOPO01000006">
    <property type="protein sequence ID" value="GIL25362.1"/>
    <property type="molecule type" value="Genomic_DNA"/>
</dbReference>
<evidence type="ECO:0000313" key="6">
    <source>
        <dbReference type="Proteomes" id="UP000614996"/>
    </source>
</evidence>